<accession>A0A2H0R6I8</accession>
<evidence type="ECO:0000313" key="3">
    <source>
        <dbReference type="Proteomes" id="UP000230232"/>
    </source>
</evidence>
<feature type="compositionally biased region" description="Low complexity" evidence="1">
    <location>
        <begin position="325"/>
        <end position="364"/>
    </location>
</feature>
<reference evidence="2 3" key="1">
    <citation type="submission" date="2017-09" db="EMBL/GenBank/DDBJ databases">
        <title>Depth-based differentiation of microbial function through sediment-hosted aquifers and enrichment of novel symbionts in the deep terrestrial subsurface.</title>
        <authorList>
            <person name="Probst A.J."/>
            <person name="Ladd B."/>
            <person name="Jarett J.K."/>
            <person name="Geller-Mcgrath D.E."/>
            <person name="Sieber C.M."/>
            <person name="Emerson J.B."/>
            <person name="Anantharaman K."/>
            <person name="Thomas B.C."/>
            <person name="Malmstrom R."/>
            <person name="Stieglmeier M."/>
            <person name="Klingl A."/>
            <person name="Woyke T."/>
            <person name="Ryan C.M."/>
            <person name="Banfield J.F."/>
        </authorList>
    </citation>
    <scope>NUCLEOTIDE SEQUENCE [LARGE SCALE GENOMIC DNA]</scope>
    <source>
        <strain evidence="2">CG10_big_fil_rev_8_21_14_0_10_46_23</strain>
    </source>
</reference>
<name>A0A2H0R6I8_9BACT</name>
<feature type="compositionally biased region" description="Low complexity" evidence="1">
    <location>
        <begin position="380"/>
        <end position="400"/>
    </location>
</feature>
<dbReference type="AlphaFoldDB" id="A0A2H0R6I8"/>
<feature type="compositionally biased region" description="Low complexity" evidence="1">
    <location>
        <begin position="277"/>
        <end position="289"/>
    </location>
</feature>
<gene>
    <name evidence="2" type="ORF">COV31_00030</name>
</gene>
<feature type="non-terminal residue" evidence="2">
    <location>
        <position position="1"/>
    </location>
</feature>
<evidence type="ECO:0000313" key="2">
    <source>
        <dbReference type="EMBL" id="PIR41654.1"/>
    </source>
</evidence>
<comment type="caution">
    <text evidence="2">The sequence shown here is derived from an EMBL/GenBank/DDBJ whole genome shotgun (WGS) entry which is preliminary data.</text>
</comment>
<organism evidence="2 3">
    <name type="scientific">Candidatus Yanofskybacteria bacterium CG10_big_fil_rev_8_21_14_0_10_46_23</name>
    <dbReference type="NCBI Taxonomy" id="1975098"/>
    <lineage>
        <taxon>Bacteria</taxon>
        <taxon>Candidatus Yanofskyibacteriota</taxon>
    </lineage>
</organism>
<sequence length="400" mass="41585">FGFMPNEESPGGRSFNVVNAFGYTVLAIKELNAQIEELNLQLGMAQSQTASSSLGVASGSPQLTLEEAQPQADAGGVQSGGMMSPSQILAVIGQSAEVFFQGIRASGDIISGGVKKTYQATAELFPEVDLATMFNNWTSRDVIIANHADSEARSILSGSSAQAADQSKVDLEDNGEYLATYGLDSTRAEIQLSGTSELKSGEARVFFDYSFTALISEELPIRVLVTPVTRLAGQIYVSAKTPYGFVVEELNGASDGKFDWLVIARRKGFEGDDLKESTTPSSPDSQPTPEATAGTAGSPVTPSPSTTPSPEPSGSPVSLEPTTADLSTTSTPEPEPQASESPSSSDDSLGSTDPLAIPDSTPEPSVSPTPEPTPEPTPSSEPSGSPEPSVPSTTPVIDNS</sequence>
<proteinExistence type="predicted"/>
<dbReference type="EMBL" id="PCXO01000002">
    <property type="protein sequence ID" value="PIR41654.1"/>
    <property type="molecule type" value="Genomic_DNA"/>
</dbReference>
<protein>
    <submittedName>
        <fullName evidence="2">Uncharacterized protein</fullName>
    </submittedName>
</protein>
<feature type="region of interest" description="Disordered" evidence="1">
    <location>
        <begin position="272"/>
        <end position="400"/>
    </location>
</feature>
<dbReference type="Proteomes" id="UP000230232">
    <property type="component" value="Unassembled WGS sequence"/>
</dbReference>
<feature type="compositionally biased region" description="Pro residues" evidence="1">
    <location>
        <begin position="301"/>
        <end position="313"/>
    </location>
</feature>
<evidence type="ECO:0000256" key="1">
    <source>
        <dbReference type="SAM" id="MobiDB-lite"/>
    </source>
</evidence>
<feature type="compositionally biased region" description="Pro residues" evidence="1">
    <location>
        <begin position="365"/>
        <end position="379"/>
    </location>
</feature>